<evidence type="ECO:0000256" key="2">
    <source>
        <dbReference type="ARBA" id="ARBA00007591"/>
    </source>
</evidence>
<dbReference type="InterPro" id="IPR013106">
    <property type="entry name" value="Ig_V-set"/>
</dbReference>
<protein>
    <submittedName>
        <fullName evidence="16">Butyrophilin subfamily 3 member A2-like</fullName>
    </submittedName>
</protein>
<dbReference type="RefSeq" id="XP_039247303.1">
    <property type="nucleotide sequence ID" value="XM_039391369.1"/>
</dbReference>
<dbReference type="InterPro" id="IPR001870">
    <property type="entry name" value="B30.2/SPRY"/>
</dbReference>
<dbReference type="InterPro" id="IPR043136">
    <property type="entry name" value="B30.2/SPRY_sf"/>
</dbReference>
<dbReference type="GO" id="GO:0050863">
    <property type="term" value="P:regulation of T cell activation"/>
    <property type="evidence" value="ECO:0007669"/>
    <property type="project" value="UniProtKB-ARBA"/>
</dbReference>
<dbReference type="GO" id="GO:0050852">
    <property type="term" value="P:T cell receptor signaling pathway"/>
    <property type="evidence" value="ECO:0007669"/>
    <property type="project" value="TreeGrafter"/>
</dbReference>
<dbReference type="InterPro" id="IPR003877">
    <property type="entry name" value="SPRY_dom"/>
</dbReference>
<evidence type="ECO:0000256" key="4">
    <source>
        <dbReference type="ARBA" id="ARBA00022729"/>
    </source>
</evidence>
<evidence type="ECO:0000256" key="10">
    <source>
        <dbReference type="ARBA" id="ARBA00038221"/>
    </source>
</evidence>
<evidence type="ECO:0000256" key="11">
    <source>
        <dbReference type="SAM" id="Phobius"/>
    </source>
</evidence>
<sequence length="505" mass="55981">MDSRVWWLTLLPVLTFQHGSHLATGRAGSSPGVPVVGILGERVVLPCRVSQEPLPELFSVRWEFHDGSRRIPVGSFDGKSREEEWDGRFRGRVGFFPREFWAGNVSLGLRNVGISDQGSYTCHVSVQDVSREVSVELEVAAVGDVPTIVVRSRRRGLGLSCRASGWFPDPQILWLDGQGQAREGFPSPRTTPEPSGLFRVDASVTLPPGSDLEVSCRIVNPRLNVSRESRIRIADIFLPSISSWLSGFLVLLGLSLLLVSTLFCLLRRSHRKNASAVKVKLEREEEKKKVKSLLEFPIIPSIPHLESPDGEKAKKRAAKIHFKKRLGRLKAELDFWEARSHSVPVAWDALERILELPSGEGDAAAPPFPVRVGREGFGSGKHYWELELGREQDWALGVLREKAGGEARPVPSQDSWALRRSQGELFPSAGARGLGKLRWSGSVLGVFLDLDWECLEFYDVETAELLERLGLSTTGNSQGMFFPFVSQGEGVRIRPVPIPVPLKGL</sequence>
<evidence type="ECO:0000256" key="12">
    <source>
        <dbReference type="SAM" id="SignalP"/>
    </source>
</evidence>
<dbReference type="GO" id="GO:0009897">
    <property type="term" value="C:external side of plasma membrane"/>
    <property type="evidence" value="ECO:0007669"/>
    <property type="project" value="TreeGrafter"/>
</dbReference>
<keyword evidence="6 11" id="KW-0472">Membrane</keyword>
<dbReference type="InterPro" id="IPR013783">
    <property type="entry name" value="Ig-like_fold"/>
</dbReference>
<name>A0A7R5L8U9_9PASS</name>
<dbReference type="PROSITE" id="PS50835">
    <property type="entry name" value="IG_LIKE"/>
    <property type="match status" value="2"/>
</dbReference>
<keyword evidence="8" id="KW-0325">Glycoprotein</keyword>
<evidence type="ECO:0000256" key="8">
    <source>
        <dbReference type="ARBA" id="ARBA00023180"/>
    </source>
</evidence>
<dbReference type="Gene3D" id="2.60.40.10">
    <property type="entry name" value="Immunoglobulins"/>
    <property type="match status" value="2"/>
</dbReference>
<dbReference type="InterPro" id="IPR003879">
    <property type="entry name" value="Butyrophylin_SPRY"/>
</dbReference>
<organism evidence="15 16">
    <name type="scientific">Pipra filicauda</name>
    <name type="common">Wire-tailed manakin</name>
    <dbReference type="NCBI Taxonomy" id="649802"/>
    <lineage>
        <taxon>Eukaryota</taxon>
        <taxon>Metazoa</taxon>
        <taxon>Chordata</taxon>
        <taxon>Craniata</taxon>
        <taxon>Vertebrata</taxon>
        <taxon>Euteleostomi</taxon>
        <taxon>Archelosauria</taxon>
        <taxon>Archosauria</taxon>
        <taxon>Dinosauria</taxon>
        <taxon>Saurischia</taxon>
        <taxon>Theropoda</taxon>
        <taxon>Coelurosauria</taxon>
        <taxon>Aves</taxon>
        <taxon>Neognathae</taxon>
        <taxon>Neoaves</taxon>
        <taxon>Telluraves</taxon>
        <taxon>Australaves</taxon>
        <taxon>Passeriformes</taxon>
        <taxon>Pipridae</taxon>
        <taxon>Pipra</taxon>
    </lineage>
</organism>
<feature type="chain" id="PRO_5030994752" evidence="12">
    <location>
        <begin position="23"/>
        <end position="505"/>
    </location>
</feature>
<dbReference type="PANTHER" id="PTHR24100:SF130">
    <property type="entry name" value="BUTYROPHILIN-LIKE PROTEIN 9"/>
    <property type="match status" value="1"/>
</dbReference>
<feature type="domain" description="Ig-like" evidence="14">
    <location>
        <begin position="40"/>
        <end position="134"/>
    </location>
</feature>
<keyword evidence="7" id="KW-1015">Disulfide bond</keyword>
<dbReference type="Pfam" id="PF22705">
    <property type="entry name" value="C2-set_3"/>
    <property type="match status" value="1"/>
</dbReference>
<comment type="similarity">
    <text evidence="10">Belongs to the SKINT family.</text>
</comment>
<evidence type="ECO:0000256" key="7">
    <source>
        <dbReference type="ARBA" id="ARBA00023157"/>
    </source>
</evidence>
<comment type="subcellular location">
    <subcellularLocation>
        <location evidence="1">Membrane</location>
        <topology evidence="1">Single-pass type I membrane protein</topology>
    </subcellularLocation>
</comment>
<evidence type="ECO:0000256" key="5">
    <source>
        <dbReference type="ARBA" id="ARBA00022989"/>
    </source>
</evidence>
<dbReference type="Pfam" id="PF00622">
    <property type="entry name" value="SPRY"/>
    <property type="match status" value="1"/>
</dbReference>
<dbReference type="FunFam" id="2.60.40.10:FF:000142">
    <property type="entry name" value="V-set domain-containing T-cell activation inhibitor 1"/>
    <property type="match status" value="1"/>
</dbReference>
<dbReference type="FunFam" id="2.60.40.10:FF:000088">
    <property type="entry name" value="Butyrophilin subfamily 1 member A1"/>
    <property type="match status" value="1"/>
</dbReference>
<feature type="domain" description="Ig-like" evidence="14">
    <location>
        <begin position="146"/>
        <end position="232"/>
    </location>
</feature>
<keyword evidence="9" id="KW-0393">Immunoglobulin domain</keyword>
<dbReference type="GO" id="GO:0001817">
    <property type="term" value="P:regulation of cytokine production"/>
    <property type="evidence" value="ECO:0007669"/>
    <property type="project" value="TreeGrafter"/>
</dbReference>
<dbReference type="InterPro" id="IPR053896">
    <property type="entry name" value="BTN3A2-like_Ig-C"/>
</dbReference>
<dbReference type="PANTHER" id="PTHR24100">
    <property type="entry name" value="BUTYROPHILIN"/>
    <property type="match status" value="1"/>
</dbReference>
<feature type="transmembrane region" description="Helical" evidence="11">
    <location>
        <begin position="244"/>
        <end position="266"/>
    </location>
</feature>
<evidence type="ECO:0000256" key="6">
    <source>
        <dbReference type="ARBA" id="ARBA00023136"/>
    </source>
</evidence>
<keyword evidence="5 11" id="KW-1133">Transmembrane helix</keyword>
<comment type="similarity">
    <text evidence="2">Belongs to the immunoglobulin superfamily. BTN/MOG family.</text>
</comment>
<reference evidence="16" key="1">
    <citation type="submission" date="2025-08" db="UniProtKB">
        <authorList>
            <consortium name="RefSeq"/>
        </authorList>
    </citation>
    <scope>IDENTIFICATION</scope>
    <source>
        <tissue evidence="16">Muscle</tissue>
    </source>
</reference>
<dbReference type="SUPFAM" id="SSF48726">
    <property type="entry name" value="Immunoglobulin"/>
    <property type="match status" value="2"/>
</dbReference>
<dbReference type="InParanoid" id="A0A7R5L8U9"/>
<evidence type="ECO:0000259" key="13">
    <source>
        <dbReference type="PROSITE" id="PS50188"/>
    </source>
</evidence>
<dbReference type="GeneID" id="113992613"/>
<dbReference type="InterPro" id="IPR013320">
    <property type="entry name" value="ConA-like_dom_sf"/>
</dbReference>
<evidence type="ECO:0000313" key="15">
    <source>
        <dbReference type="Proteomes" id="UP000504627"/>
    </source>
</evidence>
<keyword evidence="4 12" id="KW-0732">Signal</keyword>
<keyword evidence="3 11" id="KW-0812">Transmembrane</keyword>
<dbReference type="PROSITE" id="PS50188">
    <property type="entry name" value="B302_SPRY"/>
    <property type="match status" value="1"/>
</dbReference>
<dbReference type="InterPro" id="IPR007110">
    <property type="entry name" value="Ig-like_dom"/>
</dbReference>
<proteinExistence type="inferred from homology"/>
<gene>
    <name evidence="16" type="primary">LOC113992613</name>
</gene>
<feature type="domain" description="B30.2/SPRY" evidence="13">
    <location>
        <begin position="311"/>
        <end position="505"/>
    </location>
</feature>
<dbReference type="PRINTS" id="PR01407">
    <property type="entry name" value="BUTYPHLNCDUF"/>
</dbReference>
<evidence type="ECO:0000256" key="9">
    <source>
        <dbReference type="ARBA" id="ARBA00023319"/>
    </source>
</evidence>
<dbReference type="SMART" id="SM00449">
    <property type="entry name" value="SPRY"/>
    <property type="match status" value="1"/>
</dbReference>
<evidence type="ECO:0000259" key="14">
    <source>
        <dbReference type="PROSITE" id="PS50835"/>
    </source>
</evidence>
<evidence type="ECO:0000313" key="16">
    <source>
        <dbReference type="RefSeq" id="XP_039247303.1"/>
    </source>
</evidence>
<dbReference type="SMART" id="SM00409">
    <property type="entry name" value="IG"/>
    <property type="match status" value="1"/>
</dbReference>
<dbReference type="InterPro" id="IPR036179">
    <property type="entry name" value="Ig-like_dom_sf"/>
</dbReference>
<dbReference type="Proteomes" id="UP000504627">
    <property type="component" value="Unplaced"/>
</dbReference>
<evidence type="ECO:0000256" key="3">
    <source>
        <dbReference type="ARBA" id="ARBA00022692"/>
    </source>
</evidence>
<dbReference type="InterPro" id="IPR050504">
    <property type="entry name" value="IgSF_BTN/MOG"/>
</dbReference>
<dbReference type="Gene3D" id="2.60.120.920">
    <property type="match status" value="1"/>
</dbReference>
<dbReference type="GO" id="GO:0005102">
    <property type="term" value="F:signaling receptor binding"/>
    <property type="evidence" value="ECO:0007669"/>
    <property type="project" value="TreeGrafter"/>
</dbReference>
<feature type="signal peptide" evidence="12">
    <location>
        <begin position="1"/>
        <end position="22"/>
    </location>
</feature>
<dbReference type="GO" id="GO:0042110">
    <property type="term" value="P:T cell activation"/>
    <property type="evidence" value="ECO:0007669"/>
    <property type="project" value="UniProtKB-ARBA"/>
</dbReference>
<dbReference type="AlphaFoldDB" id="A0A7R5L8U9"/>
<dbReference type="Pfam" id="PF07686">
    <property type="entry name" value="V-set"/>
    <property type="match status" value="1"/>
</dbReference>
<dbReference type="InterPro" id="IPR003599">
    <property type="entry name" value="Ig_sub"/>
</dbReference>
<keyword evidence="15" id="KW-1185">Reference proteome</keyword>
<evidence type="ECO:0000256" key="1">
    <source>
        <dbReference type="ARBA" id="ARBA00004479"/>
    </source>
</evidence>
<dbReference type="GO" id="GO:1903037">
    <property type="term" value="P:regulation of leukocyte cell-cell adhesion"/>
    <property type="evidence" value="ECO:0007669"/>
    <property type="project" value="UniProtKB-ARBA"/>
</dbReference>
<accession>A0A7R5L8U9</accession>
<dbReference type="SUPFAM" id="SSF49899">
    <property type="entry name" value="Concanavalin A-like lectins/glucanases"/>
    <property type="match status" value="1"/>
</dbReference>